<proteinExistence type="predicted"/>
<dbReference type="Pfam" id="PF01979">
    <property type="entry name" value="Amidohydro_1"/>
    <property type="match status" value="1"/>
</dbReference>
<dbReference type="AlphaFoldDB" id="A0A160TQA1"/>
<dbReference type="Gene3D" id="3.40.50.10910">
    <property type="entry name" value="Amidohydrolase"/>
    <property type="match status" value="1"/>
</dbReference>
<dbReference type="Gene3D" id="2.30.40.10">
    <property type="entry name" value="Urease, subunit C, domain 1"/>
    <property type="match status" value="1"/>
</dbReference>
<dbReference type="PANTHER" id="PTHR43135">
    <property type="entry name" value="ALPHA-D-RIBOSE 1-METHYLPHOSPHONATE 5-TRIPHOSPHATE DIPHOSPHATASE"/>
    <property type="match status" value="1"/>
</dbReference>
<gene>
    <name evidence="2" type="ORF">MGWOODY_Smn1007</name>
</gene>
<reference evidence="2" key="1">
    <citation type="submission" date="2015-10" db="EMBL/GenBank/DDBJ databases">
        <authorList>
            <person name="Gilbert D.G."/>
        </authorList>
    </citation>
    <scope>NUCLEOTIDE SEQUENCE</scope>
</reference>
<sequence length="450" mass="47712">MAAMMAGALTAVPAMAKTVALSHFTLIDGTGRAPVRDSAMIITDGKISWVGPAAKLKAPAGVAVTDLTGKFVMPGIIDSHVHLGLVDGITQDLKYYTRENVERQLRLYAAYGVTSVQVLGTDKDEIHAIVSDIRAGPAGRARVWTAGRGVVFKGSYGGVPGLDAQVATPAEARAMVDREAAKGSDFIKLWVDDEFGDIAERMPPAISSAVIAEAHKGGKKAVAHIFYYDNARELTREGVNGFAHSVRDRAVDAPLLAAMKAKGVWQIAATLSREASFTYDLLPFVDDPFFSRGVTPAVIEELKSPARRQRLAAGPHFAQYPGVLKVAMENFGREAKAGIPYGMGTDSGPTARFPGYFAHWELELMVKSGITPLQALTAATSRNASFMGAPGIGTIAPDKAADLLVLDKDPTADIRNTRAIDSVYLAGEQVPTIWQTCTGRAADACTGGAK</sequence>
<dbReference type="PANTHER" id="PTHR43135:SF3">
    <property type="entry name" value="ALPHA-D-RIBOSE 1-METHYLPHOSPHONATE 5-TRIPHOSPHATE DIPHOSPHATASE"/>
    <property type="match status" value="1"/>
</dbReference>
<dbReference type="InterPro" id="IPR006680">
    <property type="entry name" value="Amidohydro-rel"/>
</dbReference>
<feature type="domain" description="Amidohydrolase-related" evidence="1">
    <location>
        <begin position="71"/>
        <end position="430"/>
    </location>
</feature>
<keyword evidence="2" id="KW-0378">Hydrolase</keyword>
<dbReference type="InterPro" id="IPR032466">
    <property type="entry name" value="Metal_Hydrolase"/>
</dbReference>
<dbReference type="GO" id="GO:0016810">
    <property type="term" value="F:hydrolase activity, acting on carbon-nitrogen (but not peptide) bonds"/>
    <property type="evidence" value="ECO:0007669"/>
    <property type="project" value="InterPro"/>
</dbReference>
<evidence type="ECO:0000259" key="1">
    <source>
        <dbReference type="Pfam" id="PF01979"/>
    </source>
</evidence>
<dbReference type="EMBL" id="CZQE01000346">
    <property type="protein sequence ID" value="CUS46184.1"/>
    <property type="molecule type" value="Genomic_DNA"/>
</dbReference>
<dbReference type="InterPro" id="IPR011059">
    <property type="entry name" value="Metal-dep_hydrolase_composite"/>
</dbReference>
<dbReference type="SUPFAM" id="SSF51338">
    <property type="entry name" value="Composite domain of metallo-dependent hydrolases"/>
    <property type="match status" value="1"/>
</dbReference>
<name>A0A160TQA1_9ZZZZ</name>
<dbReference type="Gene3D" id="3.30.110.90">
    <property type="entry name" value="Amidohydrolase"/>
    <property type="match status" value="1"/>
</dbReference>
<dbReference type="Gene3D" id="1.20.58.520">
    <property type="entry name" value="Amidohydrolase"/>
    <property type="match status" value="1"/>
</dbReference>
<accession>A0A160TQA1</accession>
<evidence type="ECO:0000313" key="2">
    <source>
        <dbReference type="EMBL" id="CUS46184.1"/>
    </source>
</evidence>
<dbReference type="SUPFAM" id="SSF51556">
    <property type="entry name" value="Metallo-dependent hydrolases"/>
    <property type="match status" value="1"/>
</dbReference>
<protein>
    <submittedName>
        <fullName evidence="2">Amidohydrolase</fullName>
    </submittedName>
</protein>
<dbReference type="InterPro" id="IPR051781">
    <property type="entry name" value="Metallo-dep_Hydrolase"/>
</dbReference>
<organism evidence="2">
    <name type="scientific">hydrothermal vent metagenome</name>
    <dbReference type="NCBI Taxonomy" id="652676"/>
    <lineage>
        <taxon>unclassified sequences</taxon>
        <taxon>metagenomes</taxon>
        <taxon>ecological metagenomes</taxon>
    </lineage>
</organism>